<evidence type="ECO:0000256" key="3">
    <source>
        <dbReference type="ARBA" id="ARBA00022741"/>
    </source>
</evidence>
<feature type="compositionally biased region" description="Basic and acidic residues" evidence="6">
    <location>
        <begin position="483"/>
        <end position="497"/>
    </location>
</feature>
<accession>U6GGA8</accession>
<feature type="region of interest" description="Disordered" evidence="6">
    <location>
        <begin position="182"/>
        <end position="203"/>
    </location>
</feature>
<dbReference type="Gene3D" id="3.40.50.300">
    <property type="entry name" value="P-loop containing nucleotide triphosphate hydrolases"/>
    <property type="match status" value="1"/>
</dbReference>
<reference evidence="8" key="1">
    <citation type="submission" date="2013-10" db="EMBL/GenBank/DDBJ databases">
        <title>Genomic analysis of the causative agents of coccidiosis in chickens.</title>
        <authorList>
            <person name="Reid A.J."/>
            <person name="Blake D."/>
            <person name="Billington K."/>
            <person name="Browne H."/>
            <person name="Dunn M."/>
            <person name="Hung S."/>
            <person name="Kawahara F."/>
            <person name="Miranda-Saavedra D."/>
            <person name="Mourier T."/>
            <person name="Nagra H."/>
            <person name="Otto T.D."/>
            <person name="Rawlings N."/>
            <person name="Sanchez A."/>
            <person name="Sanders M."/>
            <person name="Subramaniam C."/>
            <person name="Tay Y."/>
            <person name="Dear P."/>
            <person name="Doerig C."/>
            <person name="Gruber A."/>
            <person name="Parkinson J."/>
            <person name="Shirley M."/>
            <person name="Wan K.L."/>
            <person name="Berriman M."/>
            <person name="Tomley F."/>
            <person name="Pain A."/>
        </authorList>
    </citation>
    <scope>NUCLEOTIDE SEQUENCE</scope>
    <source>
        <strain evidence="8">Houghton</strain>
    </source>
</reference>
<dbReference type="GeneID" id="25269081"/>
<dbReference type="GO" id="GO:0003924">
    <property type="term" value="F:GTPase activity"/>
    <property type="evidence" value="ECO:0007669"/>
    <property type="project" value="InterPro"/>
</dbReference>
<protein>
    <submittedName>
        <fullName evidence="8">At1g08410, related</fullName>
    </submittedName>
</protein>
<dbReference type="InterPro" id="IPR023179">
    <property type="entry name" value="GTP-bd_ortho_bundle_sf"/>
</dbReference>
<dbReference type="OMA" id="CDAIPYT"/>
<dbReference type="PROSITE" id="PS51721">
    <property type="entry name" value="G_CP"/>
    <property type="match status" value="1"/>
</dbReference>
<dbReference type="Gene3D" id="1.10.1580.10">
    <property type="match status" value="1"/>
</dbReference>
<dbReference type="InterPro" id="IPR027417">
    <property type="entry name" value="P-loop_NTPase"/>
</dbReference>
<evidence type="ECO:0000256" key="5">
    <source>
        <dbReference type="ARBA" id="ARBA00023134"/>
    </source>
</evidence>
<dbReference type="SUPFAM" id="SSF52540">
    <property type="entry name" value="P-loop containing nucleoside triphosphate hydrolases"/>
    <property type="match status" value="1"/>
</dbReference>
<organism evidence="8 9">
    <name type="scientific">Eimeria acervulina</name>
    <name type="common">Coccidian parasite</name>
    <dbReference type="NCBI Taxonomy" id="5801"/>
    <lineage>
        <taxon>Eukaryota</taxon>
        <taxon>Sar</taxon>
        <taxon>Alveolata</taxon>
        <taxon>Apicomplexa</taxon>
        <taxon>Conoidasida</taxon>
        <taxon>Coccidia</taxon>
        <taxon>Eucoccidiorida</taxon>
        <taxon>Eimeriorina</taxon>
        <taxon>Eimeriidae</taxon>
        <taxon>Eimeria</taxon>
    </lineage>
</organism>
<evidence type="ECO:0000259" key="7">
    <source>
        <dbReference type="PROSITE" id="PS51721"/>
    </source>
</evidence>
<evidence type="ECO:0000256" key="1">
    <source>
        <dbReference type="ARBA" id="ARBA00004496"/>
    </source>
</evidence>
<keyword evidence="2" id="KW-0963">Cytoplasm</keyword>
<feature type="compositionally biased region" description="Low complexity" evidence="6">
    <location>
        <begin position="332"/>
        <end position="341"/>
    </location>
</feature>
<evidence type="ECO:0000256" key="2">
    <source>
        <dbReference type="ARBA" id="ARBA00022490"/>
    </source>
</evidence>
<feature type="domain" description="CP-type G" evidence="7">
    <location>
        <begin position="386"/>
        <end position="620"/>
    </location>
</feature>
<keyword evidence="3" id="KW-0547">Nucleotide-binding</keyword>
<dbReference type="EMBL" id="HG670989">
    <property type="protein sequence ID" value="CDI79210.1"/>
    <property type="molecule type" value="Genomic_DNA"/>
</dbReference>
<evidence type="ECO:0000256" key="6">
    <source>
        <dbReference type="SAM" id="MobiDB-lite"/>
    </source>
</evidence>
<dbReference type="Pfam" id="PF01926">
    <property type="entry name" value="MMR_HSR1"/>
    <property type="match status" value="1"/>
</dbReference>
<evidence type="ECO:0000256" key="4">
    <source>
        <dbReference type="ARBA" id="ARBA00022801"/>
    </source>
</evidence>
<feature type="compositionally biased region" description="Acidic residues" evidence="6">
    <location>
        <begin position="298"/>
        <end position="308"/>
    </location>
</feature>
<evidence type="ECO:0000313" key="8">
    <source>
        <dbReference type="EMBL" id="CDI79210.1"/>
    </source>
</evidence>
<feature type="compositionally biased region" description="Acidic residues" evidence="6">
    <location>
        <begin position="269"/>
        <end position="280"/>
    </location>
</feature>
<dbReference type="RefSeq" id="XP_013250649.1">
    <property type="nucleotide sequence ID" value="XM_013395195.1"/>
</dbReference>
<dbReference type="InterPro" id="IPR043358">
    <property type="entry name" value="GNL1-like"/>
</dbReference>
<dbReference type="GO" id="GO:0005525">
    <property type="term" value="F:GTP binding"/>
    <property type="evidence" value="ECO:0007669"/>
    <property type="project" value="UniProtKB-KW"/>
</dbReference>
<evidence type="ECO:0000313" key="9">
    <source>
        <dbReference type="Proteomes" id="UP000018050"/>
    </source>
</evidence>
<gene>
    <name evidence="8" type="ORF">EAH_00010110</name>
</gene>
<feature type="region of interest" description="Disordered" evidence="6">
    <location>
        <begin position="269"/>
        <end position="343"/>
    </location>
</feature>
<dbReference type="OrthoDB" id="61815at2759"/>
<sequence>MPPPGRKQGGKGRNKSGGIGSAVLHQCLRKQAEKVQSHHAFVQSLKEEGERGRAVLASAPAGVALGVSISRHRTLEFLSGALSAANPAKGSFQSKHSEQHLRSIIERSGLDEYISTSLAAQDTFTVDRYAARLLQEPTAPVVLAKSSTKGSGNRADCIIEGTEVPIPRRPVLFSRRMAEECRGADSKDHATGGMSQATRNRRRRNRARVNLLLAGKVEEATIHNVEFVRQQRDELHRRYQKPKVMKSNKRPSRLAISATEAALKLEAEDITSTDSEDQWEAADSAGTVSEGARHELEESIESETDGSGDDAISASHSSLSSSAISEGEETAAPDSSADPAAPRFPRTAAELDEVELDGFLQWRRKLANMEDEGVVLTPYEKNIEVWRQLWRVIERSDLVLQIVDGRSPMFFRCIDLEKYVKEVSANKRVILVINKSDLLPPAVREEWSQYFLENGVEAVFFSALRELEQCERTAQGQLQGSTHSDEGAEEQLKREDADVLQETDETTPKLKSASHAPPGETAVDVHKDVISCDLLVKLLQKYRDEFFSKRHADGDVESSEDFVVGTVGYPNVGKSSLINALLNMKKVSVSQQPGKTRRLQTIPLKGRGIVLCDCPGLVFPKAVASKHILVLNGVVPVDEMRGNYLPSVQLICDAIPYTLIQHYGITADAYRAAYKASQYGGESGGGRKTNGPAKPFERIEALHVLGAVASHRHFVSGGKGGQLDMYRAAKLILRDFTTGRLRRCHLPKGDVFGEDEETANIEHFLSAVRSSVETRIAEADTSKVAMPCSAGLGGVESKAGNCESERNQMDPIDVLRELEQDADLLEVLEGGGDSQAAGGNAPCILTKRKARQLQKQMLKGKGRSTLGGLPRRL</sequence>
<comment type="subcellular location">
    <subcellularLocation>
        <location evidence="1">Cytoplasm</location>
    </subcellularLocation>
</comment>
<feature type="compositionally biased region" description="Low complexity" evidence="6">
    <location>
        <begin position="311"/>
        <end position="325"/>
    </location>
</feature>
<dbReference type="PANTHER" id="PTHR45709">
    <property type="entry name" value="LARGE SUBUNIT GTPASE 1 HOMOLOG-RELATED"/>
    <property type="match status" value="1"/>
</dbReference>
<proteinExistence type="predicted"/>
<keyword evidence="5" id="KW-0342">GTP-binding</keyword>
<dbReference type="PANTHER" id="PTHR45709:SF2">
    <property type="entry name" value="LARGE SUBUNIT GTPASE 1 HOMOLOG"/>
    <property type="match status" value="1"/>
</dbReference>
<dbReference type="Proteomes" id="UP000018050">
    <property type="component" value="Unassembled WGS sequence"/>
</dbReference>
<dbReference type="InterPro" id="IPR030378">
    <property type="entry name" value="G_CP_dom"/>
</dbReference>
<dbReference type="InterPro" id="IPR006073">
    <property type="entry name" value="GTP-bd"/>
</dbReference>
<dbReference type="GO" id="GO:0005829">
    <property type="term" value="C:cytosol"/>
    <property type="evidence" value="ECO:0007669"/>
    <property type="project" value="TreeGrafter"/>
</dbReference>
<keyword evidence="4" id="KW-0378">Hydrolase</keyword>
<feature type="region of interest" description="Disordered" evidence="6">
    <location>
        <begin position="474"/>
        <end position="519"/>
    </location>
</feature>
<keyword evidence="9" id="KW-1185">Reference proteome</keyword>
<reference evidence="8" key="2">
    <citation type="submission" date="2013-10" db="EMBL/GenBank/DDBJ databases">
        <authorList>
            <person name="Aslett M."/>
        </authorList>
    </citation>
    <scope>NUCLEOTIDE SEQUENCE</scope>
    <source>
        <strain evidence="8">Houghton</strain>
    </source>
</reference>
<dbReference type="CDD" id="cd01857">
    <property type="entry name" value="HSR1_MMR1"/>
    <property type="match status" value="1"/>
</dbReference>
<dbReference type="VEuPathDB" id="ToxoDB:EAH_00010110"/>
<dbReference type="AlphaFoldDB" id="U6GGA8"/>
<name>U6GGA8_EIMAC</name>